<protein>
    <submittedName>
        <fullName evidence="2">Uncharacterized protein</fullName>
    </submittedName>
</protein>
<feature type="region of interest" description="Disordered" evidence="1">
    <location>
        <begin position="1"/>
        <end position="23"/>
    </location>
</feature>
<proteinExistence type="predicted"/>
<organism evidence="2 3">
    <name type="scientific">Halteria grandinella</name>
    <dbReference type="NCBI Taxonomy" id="5974"/>
    <lineage>
        <taxon>Eukaryota</taxon>
        <taxon>Sar</taxon>
        <taxon>Alveolata</taxon>
        <taxon>Ciliophora</taxon>
        <taxon>Intramacronucleata</taxon>
        <taxon>Spirotrichea</taxon>
        <taxon>Stichotrichia</taxon>
        <taxon>Sporadotrichida</taxon>
        <taxon>Halteriidae</taxon>
        <taxon>Halteria</taxon>
    </lineage>
</organism>
<comment type="caution">
    <text evidence="2">The sequence shown here is derived from an EMBL/GenBank/DDBJ whole genome shotgun (WGS) entry which is preliminary data.</text>
</comment>
<reference evidence="2" key="1">
    <citation type="submission" date="2019-06" db="EMBL/GenBank/DDBJ databases">
        <authorList>
            <person name="Zheng W."/>
        </authorList>
    </citation>
    <scope>NUCLEOTIDE SEQUENCE</scope>
    <source>
        <strain evidence="2">QDHG01</strain>
    </source>
</reference>
<gene>
    <name evidence="2" type="ORF">FGO68_gene1904</name>
</gene>
<accession>A0A8J8SWF1</accession>
<keyword evidence="3" id="KW-1185">Reference proteome</keyword>
<feature type="compositionally biased region" description="Low complexity" evidence="1">
    <location>
        <begin position="1"/>
        <end position="11"/>
    </location>
</feature>
<sequence>MTTAKKSTTPTKDPPPPPGTIKSLDFNCLHTLLTTEDKESLKGRYFTVQILSLKDMEAEKAGTAAAEGRSEKDRNKAVKYKQVKWGNGEGRIGNVEGLIVNVQVLYVRWGVTGRYIDKQHDIQQNGKTLK</sequence>
<dbReference type="AlphaFoldDB" id="A0A8J8SWF1"/>
<evidence type="ECO:0000256" key="1">
    <source>
        <dbReference type="SAM" id="MobiDB-lite"/>
    </source>
</evidence>
<name>A0A8J8SWF1_HALGN</name>
<evidence type="ECO:0000313" key="2">
    <source>
        <dbReference type="EMBL" id="TNV73249.1"/>
    </source>
</evidence>
<dbReference type="Proteomes" id="UP000785679">
    <property type="component" value="Unassembled WGS sequence"/>
</dbReference>
<dbReference type="EMBL" id="RRYP01019430">
    <property type="protein sequence ID" value="TNV73249.1"/>
    <property type="molecule type" value="Genomic_DNA"/>
</dbReference>
<evidence type="ECO:0000313" key="3">
    <source>
        <dbReference type="Proteomes" id="UP000785679"/>
    </source>
</evidence>